<proteinExistence type="inferred from homology"/>
<keyword evidence="4" id="KW-0804">Transcription</keyword>
<dbReference type="SUPFAM" id="SSF46785">
    <property type="entry name" value="Winged helix' DNA-binding domain"/>
    <property type="match status" value="1"/>
</dbReference>
<organism evidence="6 7">
    <name type="scientific">Pelagibacterium luteolum</name>
    <dbReference type="NCBI Taxonomy" id="440168"/>
    <lineage>
        <taxon>Bacteria</taxon>
        <taxon>Pseudomonadati</taxon>
        <taxon>Pseudomonadota</taxon>
        <taxon>Alphaproteobacteria</taxon>
        <taxon>Hyphomicrobiales</taxon>
        <taxon>Devosiaceae</taxon>
        <taxon>Pelagibacterium</taxon>
    </lineage>
</organism>
<keyword evidence="2" id="KW-0805">Transcription regulation</keyword>
<dbReference type="PANTHER" id="PTHR30346">
    <property type="entry name" value="TRANSCRIPTIONAL DUAL REGULATOR HCAR-RELATED"/>
    <property type="match status" value="1"/>
</dbReference>
<dbReference type="GO" id="GO:0032993">
    <property type="term" value="C:protein-DNA complex"/>
    <property type="evidence" value="ECO:0007669"/>
    <property type="project" value="TreeGrafter"/>
</dbReference>
<dbReference type="Pfam" id="PF00126">
    <property type="entry name" value="HTH_1"/>
    <property type="match status" value="1"/>
</dbReference>
<dbReference type="SUPFAM" id="SSF53850">
    <property type="entry name" value="Periplasmic binding protein-like II"/>
    <property type="match status" value="1"/>
</dbReference>
<dbReference type="InterPro" id="IPR036388">
    <property type="entry name" value="WH-like_DNA-bd_sf"/>
</dbReference>
<dbReference type="STRING" id="440168.SAMN04487974_11726"/>
<dbReference type="Gene3D" id="3.40.190.10">
    <property type="entry name" value="Periplasmic binding protein-like II"/>
    <property type="match status" value="2"/>
</dbReference>
<name>A0A1G7Z2J5_9HYPH</name>
<protein>
    <submittedName>
        <fullName evidence="6">Transcriptional regulator, LysR family</fullName>
    </submittedName>
</protein>
<keyword evidence="3" id="KW-0238">DNA-binding</keyword>
<dbReference type="Proteomes" id="UP000199495">
    <property type="component" value="Unassembled WGS sequence"/>
</dbReference>
<dbReference type="InterPro" id="IPR000847">
    <property type="entry name" value="LysR_HTH_N"/>
</dbReference>
<dbReference type="EMBL" id="FNCS01000017">
    <property type="protein sequence ID" value="SDH02948.1"/>
    <property type="molecule type" value="Genomic_DNA"/>
</dbReference>
<evidence type="ECO:0000256" key="4">
    <source>
        <dbReference type="ARBA" id="ARBA00023163"/>
    </source>
</evidence>
<sequence length="326" mass="35870">MAMMEEELLAALNDESSRIGGASPYDLRSLRYVLAAAEHLSMHAAANALDMDRTTVSRAVRDFEERVGVGLFERGTFGVRLTDASERLLDGIIPALVQIEHAVQFAAAAGRVENGTVRVGIISTLAGGFLRKLVHSYEREHPGVKLAIRDGGRREHLCAIRARKLDIAFLTAVDDASGCDVSELWRERVYVAMPVSHPLSDLEGLDWPDLRDELVIVSRTASGPDVHDYIVRRSAGRNAYPSVEYSEAGQETLMHMVAIGRGITLVAEAWREMPIPGLALVPLVADEDIVSFSAVWSPANDNPSLRRFVSFARTMAQKRRRPQGLM</sequence>
<evidence type="ECO:0000313" key="6">
    <source>
        <dbReference type="EMBL" id="SDH02948.1"/>
    </source>
</evidence>
<accession>A0A1G7Z2J5</accession>
<dbReference type="GO" id="GO:0003700">
    <property type="term" value="F:DNA-binding transcription factor activity"/>
    <property type="evidence" value="ECO:0007669"/>
    <property type="project" value="InterPro"/>
</dbReference>
<reference evidence="6 7" key="1">
    <citation type="submission" date="2016-10" db="EMBL/GenBank/DDBJ databases">
        <authorList>
            <person name="de Groot N.N."/>
        </authorList>
    </citation>
    <scope>NUCLEOTIDE SEQUENCE [LARGE SCALE GENOMIC DNA]</scope>
    <source>
        <strain evidence="6 7">CGMCC 1.10267</strain>
    </source>
</reference>
<evidence type="ECO:0000256" key="2">
    <source>
        <dbReference type="ARBA" id="ARBA00023015"/>
    </source>
</evidence>
<evidence type="ECO:0000313" key="7">
    <source>
        <dbReference type="Proteomes" id="UP000199495"/>
    </source>
</evidence>
<feature type="domain" description="HTH lysR-type" evidence="5">
    <location>
        <begin position="25"/>
        <end position="82"/>
    </location>
</feature>
<evidence type="ECO:0000259" key="5">
    <source>
        <dbReference type="PROSITE" id="PS50931"/>
    </source>
</evidence>
<keyword evidence="7" id="KW-1185">Reference proteome</keyword>
<dbReference type="PROSITE" id="PS50931">
    <property type="entry name" value="HTH_LYSR"/>
    <property type="match status" value="1"/>
</dbReference>
<dbReference type="InterPro" id="IPR036390">
    <property type="entry name" value="WH_DNA-bd_sf"/>
</dbReference>
<dbReference type="Gene3D" id="1.10.10.10">
    <property type="entry name" value="Winged helix-like DNA-binding domain superfamily/Winged helix DNA-binding domain"/>
    <property type="match status" value="1"/>
</dbReference>
<evidence type="ECO:0000256" key="3">
    <source>
        <dbReference type="ARBA" id="ARBA00023125"/>
    </source>
</evidence>
<dbReference type="PANTHER" id="PTHR30346:SF0">
    <property type="entry name" value="HCA OPERON TRANSCRIPTIONAL ACTIVATOR HCAR"/>
    <property type="match status" value="1"/>
</dbReference>
<dbReference type="InterPro" id="IPR005119">
    <property type="entry name" value="LysR_subst-bd"/>
</dbReference>
<dbReference type="AlphaFoldDB" id="A0A1G7Z2J5"/>
<gene>
    <name evidence="6" type="ORF">SAMN04487974_11726</name>
</gene>
<dbReference type="Pfam" id="PF03466">
    <property type="entry name" value="LysR_substrate"/>
    <property type="match status" value="1"/>
</dbReference>
<dbReference type="CDD" id="cd08414">
    <property type="entry name" value="PBP2_LTTR_aromatics_like"/>
    <property type="match status" value="1"/>
</dbReference>
<comment type="similarity">
    <text evidence="1">Belongs to the LysR transcriptional regulatory family.</text>
</comment>
<dbReference type="GO" id="GO:0003677">
    <property type="term" value="F:DNA binding"/>
    <property type="evidence" value="ECO:0007669"/>
    <property type="project" value="UniProtKB-KW"/>
</dbReference>
<evidence type="ECO:0000256" key="1">
    <source>
        <dbReference type="ARBA" id="ARBA00009437"/>
    </source>
</evidence>